<feature type="non-terminal residue" evidence="3">
    <location>
        <position position="131"/>
    </location>
</feature>
<proteinExistence type="predicted"/>
<dbReference type="Pfam" id="PF01476">
    <property type="entry name" value="LysM"/>
    <property type="match status" value="1"/>
</dbReference>
<dbReference type="EMBL" id="OZ023707">
    <property type="protein sequence ID" value="CAK9877552.1"/>
    <property type="molecule type" value="Genomic_DNA"/>
</dbReference>
<gene>
    <name evidence="3" type="ORF">CSSPJE1EN2_LOCUS19377</name>
</gene>
<dbReference type="CDD" id="cd00118">
    <property type="entry name" value="LysM"/>
    <property type="match status" value="1"/>
</dbReference>
<dbReference type="PROSITE" id="PS51782">
    <property type="entry name" value="LYSM"/>
    <property type="match status" value="1"/>
</dbReference>
<dbReference type="InterPro" id="IPR036779">
    <property type="entry name" value="LysM_dom_sf"/>
</dbReference>
<dbReference type="SUPFAM" id="SSF54106">
    <property type="entry name" value="LysM domain"/>
    <property type="match status" value="1"/>
</dbReference>
<protein>
    <recommendedName>
        <fullName evidence="2">LysM domain-containing protein</fullName>
    </recommendedName>
</protein>
<dbReference type="Gene3D" id="1.20.120.20">
    <property type="entry name" value="Apolipoprotein"/>
    <property type="match status" value="1"/>
</dbReference>
<dbReference type="Proteomes" id="UP001497522">
    <property type="component" value="Chromosome 6"/>
</dbReference>
<evidence type="ECO:0000313" key="3">
    <source>
        <dbReference type="EMBL" id="CAK9877552.1"/>
    </source>
</evidence>
<dbReference type="PANTHER" id="PTHR33734:SF26">
    <property type="entry name" value="LYSM DOMAIN-CONTAINING PROTEIN"/>
    <property type="match status" value="1"/>
</dbReference>
<reference evidence="3" key="1">
    <citation type="submission" date="2024-03" db="EMBL/GenBank/DDBJ databases">
        <authorList>
            <consortium name="ELIXIR-Norway"/>
            <consortium name="Elixir Norway"/>
        </authorList>
    </citation>
    <scope>NUCLEOTIDE SEQUENCE</scope>
</reference>
<dbReference type="InterPro" id="IPR018392">
    <property type="entry name" value="LysM"/>
</dbReference>
<accession>A0ABP1BNG8</accession>
<evidence type="ECO:0000256" key="1">
    <source>
        <dbReference type="SAM" id="MobiDB-lite"/>
    </source>
</evidence>
<name>A0ABP1BNG8_9BRYO</name>
<evidence type="ECO:0000259" key="2">
    <source>
        <dbReference type="PROSITE" id="PS51782"/>
    </source>
</evidence>
<organism evidence="3 4">
    <name type="scientific">Sphagnum jensenii</name>
    <dbReference type="NCBI Taxonomy" id="128206"/>
    <lineage>
        <taxon>Eukaryota</taxon>
        <taxon>Viridiplantae</taxon>
        <taxon>Streptophyta</taxon>
        <taxon>Embryophyta</taxon>
        <taxon>Bryophyta</taxon>
        <taxon>Sphagnophytina</taxon>
        <taxon>Sphagnopsida</taxon>
        <taxon>Sphagnales</taxon>
        <taxon>Sphagnaceae</taxon>
        <taxon>Sphagnum</taxon>
    </lineage>
</organism>
<sequence length="131" mass="14450">DVKHGLENTGKEIEQKSKGFFGNVENKAKDAYGKAEEGGREVKSGFRDVSRDAKNFTKKEKEKIQDAGSHVYEQGKEAKKRIDGKEIRIHKGDTLWGISRKYGVSVESLKASNGILAGDYISAGDTITVPY</sequence>
<feature type="domain" description="LysM" evidence="2">
    <location>
        <begin position="85"/>
        <end position="129"/>
    </location>
</feature>
<dbReference type="PANTHER" id="PTHR33734">
    <property type="entry name" value="LYSM DOMAIN-CONTAINING GPI-ANCHORED PROTEIN 2"/>
    <property type="match status" value="1"/>
</dbReference>
<dbReference type="SMART" id="SM00257">
    <property type="entry name" value="LysM"/>
    <property type="match status" value="1"/>
</dbReference>
<feature type="region of interest" description="Disordered" evidence="1">
    <location>
        <begin position="57"/>
        <end position="77"/>
    </location>
</feature>
<dbReference type="Gene3D" id="3.10.350.10">
    <property type="entry name" value="LysM domain"/>
    <property type="match status" value="1"/>
</dbReference>
<evidence type="ECO:0000313" key="4">
    <source>
        <dbReference type="Proteomes" id="UP001497522"/>
    </source>
</evidence>
<keyword evidence="4" id="KW-1185">Reference proteome</keyword>